<evidence type="ECO:0000256" key="5">
    <source>
        <dbReference type="RuleBase" id="RU361277"/>
    </source>
</evidence>
<keyword evidence="9" id="KW-1185">Reference proteome</keyword>
<proteinExistence type="inferred from homology"/>
<evidence type="ECO:0000313" key="9">
    <source>
        <dbReference type="Proteomes" id="UP000272117"/>
    </source>
</evidence>
<dbReference type="InterPro" id="IPR013154">
    <property type="entry name" value="ADH-like_N"/>
</dbReference>
<evidence type="ECO:0000259" key="6">
    <source>
        <dbReference type="Pfam" id="PF00107"/>
    </source>
</evidence>
<feature type="domain" description="Alcohol dehydrogenase-like C-terminal" evidence="6">
    <location>
        <begin position="197"/>
        <end position="267"/>
    </location>
</feature>
<dbReference type="CDD" id="cd08283">
    <property type="entry name" value="FDH_like_1"/>
    <property type="match status" value="1"/>
</dbReference>
<feature type="domain" description="Alcohol dehydrogenase-like N-terminal" evidence="7">
    <location>
        <begin position="25"/>
        <end position="148"/>
    </location>
</feature>
<dbReference type="InterPro" id="IPR036291">
    <property type="entry name" value="NAD(P)-bd_dom_sf"/>
</dbReference>
<dbReference type="Pfam" id="PF08240">
    <property type="entry name" value="ADH_N"/>
    <property type="match status" value="1"/>
</dbReference>
<dbReference type="PANTHER" id="PTHR42813">
    <property type="entry name" value="ZINC-TYPE ALCOHOL DEHYDROGENASE-LIKE"/>
    <property type="match status" value="1"/>
</dbReference>
<dbReference type="OrthoDB" id="9787435at2"/>
<dbReference type="PANTHER" id="PTHR42813:SF2">
    <property type="entry name" value="DEHYDROGENASE, ZINC-CONTAINING, PUTATIVE (AFU_ORTHOLOGUE AFUA_2G02810)-RELATED"/>
    <property type="match status" value="1"/>
</dbReference>
<evidence type="ECO:0000313" key="8">
    <source>
        <dbReference type="EMBL" id="RNI30433.1"/>
    </source>
</evidence>
<comment type="cofactor">
    <cofactor evidence="1 5">
        <name>Zn(2+)</name>
        <dbReference type="ChEBI" id="CHEBI:29105"/>
    </cofactor>
</comment>
<evidence type="ECO:0000256" key="2">
    <source>
        <dbReference type="ARBA" id="ARBA00022723"/>
    </source>
</evidence>
<dbReference type="Gene3D" id="3.90.180.10">
    <property type="entry name" value="Medium-chain alcohol dehydrogenases, catalytic domain"/>
    <property type="match status" value="1"/>
</dbReference>
<keyword evidence="2 5" id="KW-0479">Metal-binding</keyword>
<gene>
    <name evidence="8" type="ORF">EFB08_03970</name>
</gene>
<keyword evidence="3 5" id="KW-0862">Zinc</keyword>
<dbReference type="Proteomes" id="UP000272117">
    <property type="component" value="Unassembled WGS sequence"/>
</dbReference>
<dbReference type="InterPro" id="IPR011032">
    <property type="entry name" value="GroES-like_sf"/>
</dbReference>
<dbReference type="Gene3D" id="3.40.50.720">
    <property type="entry name" value="NAD(P)-binding Rossmann-like Domain"/>
    <property type="match status" value="1"/>
</dbReference>
<dbReference type="SUPFAM" id="SSF51735">
    <property type="entry name" value="NAD(P)-binding Rossmann-fold domains"/>
    <property type="match status" value="1"/>
</dbReference>
<dbReference type="Pfam" id="PF00107">
    <property type="entry name" value="ADH_zinc_N"/>
    <property type="match status" value="1"/>
</dbReference>
<keyword evidence="4" id="KW-0560">Oxidoreductase</keyword>
<dbReference type="GO" id="GO:0008270">
    <property type="term" value="F:zinc ion binding"/>
    <property type="evidence" value="ECO:0007669"/>
    <property type="project" value="InterPro"/>
</dbReference>
<dbReference type="InterPro" id="IPR013149">
    <property type="entry name" value="ADH-like_C"/>
</dbReference>
<dbReference type="EMBL" id="RJJD01000002">
    <property type="protein sequence ID" value="RNI30433.1"/>
    <property type="molecule type" value="Genomic_DNA"/>
</dbReference>
<comment type="caution">
    <text evidence="8">The sequence shown here is derived from an EMBL/GenBank/DDBJ whole genome shotgun (WGS) entry which is preliminary data.</text>
</comment>
<evidence type="ECO:0000259" key="7">
    <source>
        <dbReference type="Pfam" id="PF08240"/>
    </source>
</evidence>
<organism evidence="8 9">
    <name type="scientific">Rufibacter latericius</name>
    <dbReference type="NCBI Taxonomy" id="2487040"/>
    <lineage>
        <taxon>Bacteria</taxon>
        <taxon>Pseudomonadati</taxon>
        <taxon>Bacteroidota</taxon>
        <taxon>Cytophagia</taxon>
        <taxon>Cytophagales</taxon>
        <taxon>Hymenobacteraceae</taxon>
        <taxon>Rufibacter</taxon>
    </lineage>
</organism>
<sequence length="386" mass="42198">MKALVFHKPKDVSVDNVDDPTIEEPTDAIVRITSTAICGSDLHIYNGFMPQPHDLVLGHEFMGIVEEVGSSVSKLKRGDRVIVPFPIGCGHCMFCQHDLATHCENSNDKTYSQDGNLAKAHGGGQLYGFTATYGDKNGGQAEYARVRYADYNPRIVPDGIPDEKILFLTDIFSTGWAACEWANVSPGETVVVFGCGPVGIMAQKAAWLHGAGRVIGVDIYDYRLAKARETAGSETINAHQVDAVKAIVDMTGGYGADVCIDAVGMEADRTTLEKIGNVLHAEKGSDKVLENCIDAVRRGGKVSVVGAYGYPYDKFPVQKWWEKNFTLRGGQAWVQKYIDHLITLVAEGKVTLDDIITHKVPLSEAARMYQIFNDKEDNCVKVVLKP</sequence>
<dbReference type="RefSeq" id="WP_123125651.1">
    <property type="nucleotide sequence ID" value="NZ_RJJD01000002.1"/>
</dbReference>
<dbReference type="PROSITE" id="PS00059">
    <property type="entry name" value="ADH_ZINC"/>
    <property type="match status" value="1"/>
</dbReference>
<dbReference type="GO" id="GO:0016491">
    <property type="term" value="F:oxidoreductase activity"/>
    <property type="evidence" value="ECO:0007669"/>
    <property type="project" value="UniProtKB-KW"/>
</dbReference>
<protein>
    <submittedName>
        <fullName evidence="8">Glutathione-dependent formaldehyde dehydrogenase</fullName>
    </submittedName>
</protein>
<comment type="similarity">
    <text evidence="5">Belongs to the zinc-containing alcohol dehydrogenase family.</text>
</comment>
<dbReference type="SUPFAM" id="SSF50129">
    <property type="entry name" value="GroES-like"/>
    <property type="match status" value="1"/>
</dbReference>
<evidence type="ECO:0000256" key="3">
    <source>
        <dbReference type="ARBA" id="ARBA00022833"/>
    </source>
</evidence>
<evidence type="ECO:0000256" key="4">
    <source>
        <dbReference type="ARBA" id="ARBA00023002"/>
    </source>
</evidence>
<dbReference type="AlphaFoldDB" id="A0A3M9MZW6"/>
<accession>A0A3M9MZW6</accession>
<reference evidence="8 9" key="1">
    <citation type="submission" date="2018-11" db="EMBL/GenBank/DDBJ databases">
        <title>Rufibacter latericius sp. nov., isolated from water in Baiyang Lake.</title>
        <authorList>
            <person name="Yang Y."/>
        </authorList>
    </citation>
    <scope>NUCLEOTIDE SEQUENCE [LARGE SCALE GENOMIC DNA]</scope>
    <source>
        <strain evidence="8 9">R-22-1c-1</strain>
    </source>
</reference>
<dbReference type="InterPro" id="IPR002328">
    <property type="entry name" value="ADH_Zn_CS"/>
</dbReference>
<evidence type="ECO:0000256" key="1">
    <source>
        <dbReference type="ARBA" id="ARBA00001947"/>
    </source>
</evidence>
<name>A0A3M9MZW6_9BACT</name>